<proteinExistence type="predicted"/>
<gene>
    <name evidence="1" type="ORF">S12H4_15568</name>
</gene>
<dbReference type="EMBL" id="BARW01007487">
    <property type="protein sequence ID" value="GAI87702.1"/>
    <property type="molecule type" value="Genomic_DNA"/>
</dbReference>
<organism evidence="1">
    <name type="scientific">marine sediment metagenome</name>
    <dbReference type="NCBI Taxonomy" id="412755"/>
    <lineage>
        <taxon>unclassified sequences</taxon>
        <taxon>metagenomes</taxon>
        <taxon>ecological metagenomes</taxon>
    </lineage>
</organism>
<feature type="non-terminal residue" evidence="1">
    <location>
        <position position="1"/>
    </location>
</feature>
<protein>
    <submittedName>
        <fullName evidence="1">Uncharacterized protein</fullName>
    </submittedName>
</protein>
<sequence>LHEHTDDYMFESSDGTLEYWFARQFIFDWSIGDEISGDGHQPYEFKDETFLLELMYEDEDDGFKMKKKIKSYEFKTI</sequence>
<dbReference type="AlphaFoldDB" id="X1S3T6"/>
<reference evidence="1" key="1">
    <citation type="journal article" date="2014" name="Front. Microbiol.">
        <title>High frequency of phylogenetically diverse reductive dehalogenase-homologous genes in deep subseafloor sedimentary metagenomes.</title>
        <authorList>
            <person name="Kawai M."/>
            <person name="Futagami T."/>
            <person name="Toyoda A."/>
            <person name="Takaki Y."/>
            <person name="Nishi S."/>
            <person name="Hori S."/>
            <person name="Arai W."/>
            <person name="Tsubouchi T."/>
            <person name="Morono Y."/>
            <person name="Uchiyama I."/>
            <person name="Ito T."/>
            <person name="Fujiyama A."/>
            <person name="Inagaki F."/>
            <person name="Takami H."/>
        </authorList>
    </citation>
    <scope>NUCLEOTIDE SEQUENCE</scope>
    <source>
        <strain evidence="1">Expedition CK06-06</strain>
    </source>
</reference>
<name>X1S3T6_9ZZZZ</name>
<comment type="caution">
    <text evidence="1">The sequence shown here is derived from an EMBL/GenBank/DDBJ whole genome shotgun (WGS) entry which is preliminary data.</text>
</comment>
<evidence type="ECO:0000313" key="1">
    <source>
        <dbReference type="EMBL" id="GAI87702.1"/>
    </source>
</evidence>
<accession>X1S3T6</accession>